<keyword evidence="11" id="KW-1185">Reference proteome</keyword>
<evidence type="ECO:0000256" key="1">
    <source>
        <dbReference type="ARBA" id="ARBA00004922"/>
    </source>
</evidence>
<dbReference type="Gene3D" id="1.25.40.10">
    <property type="entry name" value="Tetratricopeptide repeat domain"/>
    <property type="match status" value="4"/>
</dbReference>
<dbReference type="EMBL" id="FZOA01000002">
    <property type="protein sequence ID" value="SNR72084.1"/>
    <property type="molecule type" value="Genomic_DNA"/>
</dbReference>
<evidence type="ECO:0000313" key="11">
    <source>
        <dbReference type="Proteomes" id="UP000198305"/>
    </source>
</evidence>
<feature type="repeat" description="TPR" evidence="8">
    <location>
        <begin position="214"/>
        <end position="247"/>
    </location>
</feature>
<proteinExistence type="inferred from homology"/>
<evidence type="ECO:0000256" key="8">
    <source>
        <dbReference type="PROSITE-ProRule" id="PRU00339"/>
    </source>
</evidence>
<dbReference type="Gene3D" id="3.40.50.2000">
    <property type="entry name" value="Glycogen Phosphorylase B"/>
    <property type="match status" value="1"/>
</dbReference>
<dbReference type="PROSITE" id="PS50293">
    <property type="entry name" value="TPR_REGION"/>
    <property type="match status" value="1"/>
</dbReference>
<keyword evidence="6" id="KW-0677">Repeat</keyword>
<dbReference type="SUPFAM" id="SSF48452">
    <property type="entry name" value="TPR-like"/>
    <property type="match status" value="1"/>
</dbReference>
<keyword evidence="7 8" id="KW-0802">TPR repeat</keyword>
<evidence type="ECO:0000256" key="5">
    <source>
        <dbReference type="ARBA" id="ARBA00022679"/>
    </source>
</evidence>
<feature type="repeat" description="TPR" evidence="8">
    <location>
        <begin position="71"/>
        <end position="104"/>
    </location>
</feature>
<dbReference type="Pfam" id="PF13844">
    <property type="entry name" value="Glyco_transf_41"/>
    <property type="match status" value="2"/>
</dbReference>
<dbReference type="PANTHER" id="PTHR44998:SF1">
    <property type="entry name" value="UDP-N-ACETYLGLUCOSAMINE--PEPTIDE N-ACETYLGLUCOSAMINYLTRANSFERASE 110 KDA SUBUNIT"/>
    <property type="match status" value="1"/>
</dbReference>
<dbReference type="InterPro" id="IPR011990">
    <property type="entry name" value="TPR-like_helical_dom_sf"/>
</dbReference>
<evidence type="ECO:0000256" key="3">
    <source>
        <dbReference type="ARBA" id="ARBA00011970"/>
    </source>
</evidence>
<dbReference type="AlphaFoldDB" id="A0A238YN74"/>
<feature type="repeat" description="TPR" evidence="8">
    <location>
        <begin position="180"/>
        <end position="213"/>
    </location>
</feature>
<sequence length="693" mass="77269">MNPDQLFHSALEAHRQGQLPQAERLYRQLLAAMPQHAHGQHYLGVLCHQCERYQEAIEHISAAIRLLPGNPDQHNNLGLALRASGQLEAAIHQFQQGLKLAPDDNDLRQNLAATQLAADQPEAALLTYREALRCAPQDADIRTGLHHALQALGNHAQKSGNFPQAAQCFQELMQLEPGNAAWHYNLGNAWREQGQAMQAAACYRQALILAPADADIHNNLGNVLRELQQLPEAIACYERALELNPELFHARVHLLHQRQHACDWRTLDEDIHEIRRWVREFPDAQVSPFAFLAMPGTTPQEQLQCAKQWTQSRHGKLLGSPPLSSRTTRNKDKLHIGYLSCDFRLHPLASLVTEMLERHNRDNFSISAYSYGIDDGTPARRRLMQAVDNFVDIRPLSIQQAAQRIHADHVDILIDLTGYTQASRSAILALRPASIQASWLGFPGTMGATFVDYLISDAILTPATAQADYAEKLALLPHAYQPNDTQRPVADTPSRAACGLPEQGFVYCCFNQSFKITPEVFACWMRLLHHQPGSVLWLLESNTTASANLRQTATSHGIDPGRLIFAPRIPLDQHLARHAHADLFLDTQPYNAHTTASDALWMGVPLLTCQGTSFASRVAASLLHAAGLPELITSSLADYEALARKLASSPALLQQYRQHLLAARTSSPLFDTPGFTRDLETLYRTWWQAHCNT</sequence>
<dbReference type="InterPro" id="IPR019734">
    <property type="entry name" value="TPR_rpt"/>
</dbReference>
<comment type="similarity">
    <text evidence="2">Belongs to the glycosyltransferase 41 family. O-GlcNAc transferase subfamily.</text>
</comment>
<dbReference type="GO" id="GO:0097363">
    <property type="term" value="F:protein O-acetylglucosaminyltransferase activity"/>
    <property type="evidence" value="ECO:0007669"/>
    <property type="project" value="UniProtKB-EC"/>
</dbReference>
<dbReference type="InterPro" id="IPR029489">
    <property type="entry name" value="OGT/SEC/SPY_C"/>
</dbReference>
<keyword evidence="4" id="KW-0328">Glycosyltransferase</keyword>
<dbReference type="RefSeq" id="WP_089374856.1">
    <property type="nucleotide sequence ID" value="NZ_FZOA01000002.1"/>
</dbReference>
<evidence type="ECO:0000259" key="9">
    <source>
        <dbReference type="Pfam" id="PF13844"/>
    </source>
</evidence>
<protein>
    <recommendedName>
        <fullName evidence="3">protein O-GlcNAc transferase</fullName>
        <ecNumber evidence="3">2.4.1.255</ecNumber>
    </recommendedName>
</protein>
<evidence type="ECO:0000256" key="2">
    <source>
        <dbReference type="ARBA" id="ARBA00005386"/>
    </source>
</evidence>
<dbReference type="Gene3D" id="3.40.50.11380">
    <property type="match status" value="1"/>
</dbReference>
<name>A0A238YN74_9PROT</name>
<feature type="repeat" description="TPR" evidence="8">
    <location>
        <begin position="37"/>
        <end position="70"/>
    </location>
</feature>
<reference evidence="11" key="1">
    <citation type="submission" date="2017-06" db="EMBL/GenBank/DDBJ databases">
        <authorList>
            <person name="Varghese N."/>
            <person name="Submissions S."/>
        </authorList>
    </citation>
    <scope>NUCLEOTIDE SEQUENCE [LARGE SCALE GENOMIC DNA]</scope>
    <source>
        <strain evidence="11">Ca-68</strain>
    </source>
</reference>
<dbReference type="PROSITE" id="PS50005">
    <property type="entry name" value="TPR"/>
    <property type="match status" value="5"/>
</dbReference>
<dbReference type="Proteomes" id="UP000198305">
    <property type="component" value="Unassembled WGS sequence"/>
</dbReference>
<feature type="repeat" description="TPR" evidence="8">
    <location>
        <begin position="146"/>
        <end position="179"/>
    </location>
</feature>
<evidence type="ECO:0000256" key="6">
    <source>
        <dbReference type="ARBA" id="ARBA00022737"/>
    </source>
</evidence>
<feature type="domain" description="O-GlcNAc transferase C-terminal" evidence="9">
    <location>
        <begin position="494"/>
        <end position="679"/>
    </location>
</feature>
<accession>A0A238YN74</accession>
<dbReference type="PANTHER" id="PTHR44998">
    <property type="match status" value="1"/>
</dbReference>
<dbReference type="SMART" id="SM00028">
    <property type="entry name" value="TPR"/>
    <property type="match status" value="7"/>
</dbReference>
<dbReference type="InterPro" id="IPR013105">
    <property type="entry name" value="TPR_2"/>
</dbReference>
<comment type="pathway">
    <text evidence="1">Protein modification; protein glycosylation.</text>
</comment>
<dbReference type="UniPathway" id="UPA00378"/>
<gene>
    <name evidence="10" type="ORF">SAMN05192560_0721</name>
</gene>
<evidence type="ECO:0000256" key="4">
    <source>
        <dbReference type="ARBA" id="ARBA00022676"/>
    </source>
</evidence>
<keyword evidence="5 10" id="KW-0808">Transferase</keyword>
<evidence type="ECO:0000313" key="10">
    <source>
        <dbReference type="EMBL" id="SNR72084.1"/>
    </source>
</evidence>
<feature type="domain" description="O-GlcNAc transferase C-terminal" evidence="9">
    <location>
        <begin position="325"/>
        <end position="484"/>
    </location>
</feature>
<dbReference type="EC" id="2.4.1.255" evidence="3"/>
<dbReference type="Pfam" id="PF07719">
    <property type="entry name" value="TPR_2"/>
    <property type="match status" value="1"/>
</dbReference>
<organism evidence="10 11">
    <name type="scientific">Methylobacillus rhizosphaerae</name>
    <dbReference type="NCBI Taxonomy" id="551994"/>
    <lineage>
        <taxon>Bacteria</taxon>
        <taxon>Pseudomonadati</taxon>
        <taxon>Pseudomonadota</taxon>
        <taxon>Betaproteobacteria</taxon>
        <taxon>Nitrosomonadales</taxon>
        <taxon>Methylophilaceae</taxon>
        <taxon>Methylobacillus</taxon>
    </lineage>
</organism>
<dbReference type="OrthoDB" id="101857at2"/>
<dbReference type="Pfam" id="PF13432">
    <property type="entry name" value="TPR_16"/>
    <property type="match status" value="2"/>
</dbReference>
<evidence type="ECO:0000256" key="7">
    <source>
        <dbReference type="ARBA" id="ARBA00022803"/>
    </source>
</evidence>
<dbReference type="Pfam" id="PF00515">
    <property type="entry name" value="TPR_1"/>
    <property type="match status" value="1"/>
</dbReference>